<dbReference type="RefSeq" id="WP_185005817.1">
    <property type="nucleotide sequence ID" value="NZ_BAAAUI010000020.1"/>
</dbReference>
<protein>
    <submittedName>
        <fullName evidence="2">Uncharacterized protein YjbI with pentapeptide repeats</fullName>
    </submittedName>
</protein>
<dbReference type="Proteomes" id="UP000533598">
    <property type="component" value="Unassembled WGS sequence"/>
</dbReference>
<sequence>MKASAKTLCLLLPALLATFAGISPAAAGDTKARKDIPSIRPFDMEVNYNCELQGGCRRVQYNGTVSADGGQWVAAGVAGGGCTGGDIEVYQNGRNKDGTRWHGKPVQRADIACRHGSEKVRFFGYDHWDPEDRSVTLELQVCVKIVLGGRYCSDVKSTTVALPEPPPPPTPCPADSTVCDDEQAGMLTRSAAEWNDWRQANPDAEIKLRNVRFLGGKLLDLTGADLRDVDLTGADFVGWARKVNLTGADFRGADLTGAQLNDVDLTKADLRGANVKNANISGATLSGANLTGMDMTGLGIRELSLAGANLTEANFAQVDGTQTDLSGADLTRATFTGSSFLDGNFSKAKLSGADIRETTLFRANLAGADLTGADLLASLLMDADLTGANLTDTRFMVPGQTISAAELDGADLTDVNLAGSRISDEQLSSAKSIAGCRNHPPQCPAGR</sequence>
<dbReference type="PANTHER" id="PTHR47200:SF2">
    <property type="entry name" value="THYLAKOID LUMENAL 15 KDA PROTEIN 1, CHLOROPLASTIC"/>
    <property type="match status" value="1"/>
</dbReference>
<accession>A0A7W7FX10</accession>
<reference evidence="2 3" key="1">
    <citation type="submission" date="2020-08" db="EMBL/GenBank/DDBJ databases">
        <title>Sequencing the genomes of 1000 actinobacteria strains.</title>
        <authorList>
            <person name="Klenk H.-P."/>
        </authorList>
    </citation>
    <scope>NUCLEOTIDE SEQUENCE [LARGE SCALE GENOMIC DNA]</scope>
    <source>
        <strain evidence="2 3">DSM 44230</strain>
    </source>
</reference>
<dbReference type="Gene3D" id="2.160.20.80">
    <property type="entry name" value="E3 ubiquitin-protein ligase SopA"/>
    <property type="match status" value="2"/>
</dbReference>
<keyword evidence="3" id="KW-1185">Reference proteome</keyword>
<feature type="chain" id="PRO_5038494006" evidence="1">
    <location>
        <begin position="26"/>
        <end position="447"/>
    </location>
</feature>
<name>A0A7W7FX10_9PSEU</name>
<comment type="caution">
    <text evidence="2">The sequence shown here is derived from an EMBL/GenBank/DDBJ whole genome shotgun (WGS) entry which is preliminary data.</text>
</comment>
<feature type="signal peptide" evidence="1">
    <location>
        <begin position="1"/>
        <end position="25"/>
    </location>
</feature>
<evidence type="ECO:0000256" key="1">
    <source>
        <dbReference type="SAM" id="SignalP"/>
    </source>
</evidence>
<proteinExistence type="predicted"/>
<evidence type="ECO:0000313" key="2">
    <source>
        <dbReference type="EMBL" id="MBB4680153.1"/>
    </source>
</evidence>
<dbReference type="Pfam" id="PF00805">
    <property type="entry name" value="Pentapeptide"/>
    <property type="match status" value="4"/>
</dbReference>
<keyword evidence="1" id="KW-0732">Signal</keyword>
<gene>
    <name evidence="2" type="ORF">HNR67_006271</name>
</gene>
<dbReference type="AlphaFoldDB" id="A0A7W7FX10"/>
<dbReference type="SUPFAM" id="SSF141571">
    <property type="entry name" value="Pentapeptide repeat-like"/>
    <property type="match status" value="1"/>
</dbReference>
<dbReference type="InterPro" id="IPR001646">
    <property type="entry name" value="5peptide_repeat"/>
</dbReference>
<dbReference type="EMBL" id="JACHMH010000001">
    <property type="protein sequence ID" value="MBB4680153.1"/>
    <property type="molecule type" value="Genomic_DNA"/>
</dbReference>
<dbReference type="InterPro" id="IPR044213">
    <property type="entry name" value="At2g44920-like"/>
</dbReference>
<organism evidence="2 3">
    <name type="scientific">Crossiella cryophila</name>
    <dbReference type="NCBI Taxonomy" id="43355"/>
    <lineage>
        <taxon>Bacteria</taxon>
        <taxon>Bacillati</taxon>
        <taxon>Actinomycetota</taxon>
        <taxon>Actinomycetes</taxon>
        <taxon>Pseudonocardiales</taxon>
        <taxon>Pseudonocardiaceae</taxon>
        <taxon>Crossiella</taxon>
    </lineage>
</organism>
<dbReference type="PANTHER" id="PTHR47200">
    <property type="entry name" value="THYLAKOID LUMENAL 15 KDA PROTEIN 1, CHLOROPLASTIC"/>
    <property type="match status" value="1"/>
</dbReference>
<evidence type="ECO:0000313" key="3">
    <source>
        <dbReference type="Proteomes" id="UP000533598"/>
    </source>
</evidence>